<dbReference type="PANTHER" id="PTHR42899">
    <property type="entry name" value="SPERMATOGENESIS-ASSOCIATED PROTEIN 20"/>
    <property type="match status" value="1"/>
</dbReference>
<proteinExistence type="predicted"/>
<dbReference type="PANTHER" id="PTHR42899:SF1">
    <property type="entry name" value="SPERMATOGENESIS-ASSOCIATED PROTEIN 20"/>
    <property type="match status" value="1"/>
</dbReference>
<dbReference type="Proteomes" id="UP001262889">
    <property type="component" value="Unassembled WGS sequence"/>
</dbReference>
<feature type="chain" id="PRO_5047533660" evidence="2">
    <location>
        <begin position="24"/>
        <end position="705"/>
    </location>
</feature>
<dbReference type="Pfam" id="PF03190">
    <property type="entry name" value="Thioredox_DsbH"/>
    <property type="match status" value="1"/>
</dbReference>
<dbReference type="SUPFAM" id="SSF52833">
    <property type="entry name" value="Thioredoxin-like"/>
    <property type="match status" value="1"/>
</dbReference>
<comment type="caution">
    <text evidence="4">The sequence shown here is derived from an EMBL/GenBank/DDBJ whole genome shotgun (WGS) entry which is preliminary data.</text>
</comment>
<reference evidence="4 5" key="1">
    <citation type="submission" date="2023-09" db="EMBL/GenBank/DDBJ databases">
        <authorList>
            <person name="Rey-Velasco X."/>
        </authorList>
    </citation>
    <scope>NUCLEOTIDE SEQUENCE [LARGE SCALE GENOMIC DNA]</scope>
    <source>
        <strain evidence="4 5">F363</strain>
    </source>
</reference>
<feature type="coiled-coil region" evidence="1">
    <location>
        <begin position="412"/>
        <end position="439"/>
    </location>
</feature>
<keyword evidence="1" id="KW-0175">Coiled coil</keyword>
<evidence type="ECO:0000313" key="4">
    <source>
        <dbReference type="EMBL" id="MDT0642245.1"/>
    </source>
</evidence>
<dbReference type="CDD" id="cd02955">
    <property type="entry name" value="SSP411"/>
    <property type="match status" value="1"/>
</dbReference>
<dbReference type="PROSITE" id="PS51257">
    <property type="entry name" value="PROKAR_LIPOPROTEIN"/>
    <property type="match status" value="1"/>
</dbReference>
<dbReference type="InterPro" id="IPR024705">
    <property type="entry name" value="Ssp411"/>
</dbReference>
<dbReference type="Gene3D" id="3.40.30.10">
    <property type="entry name" value="Glutaredoxin"/>
    <property type="match status" value="1"/>
</dbReference>
<keyword evidence="5" id="KW-1185">Reference proteome</keyword>
<sequence length="705" mass="80813">MTFRLLTLICLYLSVIFSFSSCAEKKNPEAEKKQNRLAEASSPYLIEHADNPVDWYEWGPEALEKAEKEDKPIIISIGYAACHWCHVMEEETFMDSSVAAVMNKNFISIKVDREERPDIDNIYMNAAQLLNGSGGWPLNAVALPNGKPFFAGTYFSNQDWKNILQEISRAYKENKAELTGTADALTRGIRSVNNLQQLETNTSVFSEEDYVAIIQNWKNAWDPENGGYQGSQKFPLPVAWDALLQYYYLSGDTETMEMLKTTLDHMARGGIYDQLGGGFARYTTDTDWRYPHFEKMLYDNAQLISLYSNAYKITKKEEYKNIVEESIAFVERELSNSEGGFYSSINADSEGEEGKYYVWTSGEIKNNLSPAEAKVILDFYNFENYGNWEKGKNILFRRFSEEEFSEKNGLDHNQFSATLAKAEEKLEKLREKRKKPSIDDKSLTSWNALMTDAYLDAYTALEKEQYLEKALATASFLDKNMWRKDGGLWRNYKNGNKSIRAFLDDYALLGQACLSLYQVTFNLKWLKKAEALTTYSIEKFQDEKSGMFYFTEKEEDGLVVRNMELEDSVLPSSNAVTAGNLLNLGILLENEEYLEMSRTMLSQMQKQLKSGPASYANWIKLLGKNTYGYYEIAIMGEKAVEKNKYLQREYLPVAVFMGGREENLPLLKGKLSPGENLIYVCENRTCKYPVQTVKEALELLQKPVF</sequence>
<dbReference type="InterPro" id="IPR004879">
    <property type="entry name" value="Ssp411-like_TRX"/>
</dbReference>
<protein>
    <submittedName>
        <fullName evidence="4">Thioredoxin domain-containing protein</fullName>
    </submittedName>
</protein>
<dbReference type="RefSeq" id="WP_311533919.1">
    <property type="nucleotide sequence ID" value="NZ_JAVRHQ010000004.1"/>
</dbReference>
<gene>
    <name evidence="4" type="ORF">RM553_05300</name>
</gene>
<dbReference type="SUPFAM" id="SSF48208">
    <property type="entry name" value="Six-hairpin glycosidases"/>
    <property type="match status" value="1"/>
</dbReference>
<feature type="domain" description="Spermatogenesis-associated protein 20-like TRX" evidence="3">
    <location>
        <begin position="34"/>
        <end position="188"/>
    </location>
</feature>
<dbReference type="PIRSF" id="PIRSF006402">
    <property type="entry name" value="UCP006402_thioredoxin"/>
    <property type="match status" value="1"/>
</dbReference>
<evidence type="ECO:0000313" key="5">
    <source>
        <dbReference type="Proteomes" id="UP001262889"/>
    </source>
</evidence>
<dbReference type="InterPro" id="IPR036249">
    <property type="entry name" value="Thioredoxin-like_sf"/>
</dbReference>
<evidence type="ECO:0000256" key="2">
    <source>
        <dbReference type="SAM" id="SignalP"/>
    </source>
</evidence>
<dbReference type="Gene3D" id="1.50.10.20">
    <property type="match status" value="2"/>
</dbReference>
<keyword evidence="2" id="KW-0732">Signal</keyword>
<name>A0ABU3C7C4_9FLAO</name>
<accession>A0ABU3C7C4</accession>
<dbReference type="InterPro" id="IPR008928">
    <property type="entry name" value="6-hairpin_glycosidase_sf"/>
</dbReference>
<evidence type="ECO:0000256" key="1">
    <source>
        <dbReference type="SAM" id="Coils"/>
    </source>
</evidence>
<dbReference type="EMBL" id="JAVRHQ010000004">
    <property type="protein sequence ID" value="MDT0642245.1"/>
    <property type="molecule type" value="Genomic_DNA"/>
</dbReference>
<feature type="signal peptide" evidence="2">
    <location>
        <begin position="1"/>
        <end position="23"/>
    </location>
</feature>
<organism evidence="4 5">
    <name type="scientific">Autumnicola tepida</name>
    <dbReference type="NCBI Taxonomy" id="3075595"/>
    <lineage>
        <taxon>Bacteria</taxon>
        <taxon>Pseudomonadati</taxon>
        <taxon>Bacteroidota</taxon>
        <taxon>Flavobacteriia</taxon>
        <taxon>Flavobacteriales</taxon>
        <taxon>Flavobacteriaceae</taxon>
        <taxon>Autumnicola</taxon>
    </lineage>
</organism>
<evidence type="ECO:0000259" key="3">
    <source>
        <dbReference type="Pfam" id="PF03190"/>
    </source>
</evidence>